<feature type="compositionally biased region" description="Basic and acidic residues" evidence="1">
    <location>
        <begin position="380"/>
        <end position="404"/>
    </location>
</feature>
<accession>A0A7J6ULZ6</accession>
<gene>
    <name evidence="2" type="ORF">FOZ63_033162</name>
</gene>
<feature type="compositionally biased region" description="Basic and acidic residues" evidence="1">
    <location>
        <begin position="546"/>
        <end position="557"/>
    </location>
</feature>
<dbReference type="OMA" id="RYGECPE"/>
<comment type="caution">
    <text evidence="2">The sequence shown here is derived from an EMBL/GenBank/DDBJ whole genome shotgun (WGS) entry which is preliminary data.</text>
</comment>
<feature type="region of interest" description="Disordered" evidence="1">
    <location>
        <begin position="452"/>
        <end position="477"/>
    </location>
</feature>
<evidence type="ECO:0000313" key="3">
    <source>
        <dbReference type="Proteomes" id="UP000553632"/>
    </source>
</evidence>
<dbReference type="Proteomes" id="UP000553632">
    <property type="component" value="Unassembled WGS sequence"/>
</dbReference>
<protein>
    <submittedName>
        <fullName evidence="2">Uncharacterized protein</fullName>
    </submittedName>
</protein>
<feature type="compositionally biased region" description="Basic and acidic residues" evidence="1">
    <location>
        <begin position="465"/>
        <end position="477"/>
    </location>
</feature>
<dbReference type="AlphaFoldDB" id="A0A7J6ULZ6"/>
<evidence type="ECO:0000313" key="2">
    <source>
        <dbReference type="EMBL" id="KAF4758264.1"/>
    </source>
</evidence>
<dbReference type="EMBL" id="JABANO010001657">
    <property type="protein sequence ID" value="KAF4758264.1"/>
    <property type="molecule type" value="Genomic_DNA"/>
</dbReference>
<evidence type="ECO:0000256" key="1">
    <source>
        <dbReference type="SAM" id="MobiDB-lite"/>
    </source>
</evidence>
<reference evidence="2 3" key="1">
    <citation type="submission" date="2020-04" db="EMBL/GenBank/DDBJ databases">
        <title>Perkinsus olseni comparative genomics.</title>
        <authorList>
            <person name="Bogema D.R."/>
        </authorList>
    </citation>
    <scope>NUCLEOTIDE SEQUENCE [LARGE SCALE GENOMIC DNA]</scope>
    <source>
        <strain evidence="2 3">ATCC PRA-207</strain>
    </source>
</reference>
<name>A0A7J6ULZ6_PEROL</name>
<feature type="compositionally biased region" description="Basic and acidic residues" evidence="1">
    <location>
        <begin position="565"/>
        <end position="574"/>
    </location>
</feature>
<feature type="compositionally biased region" description="Polar residues" evidence="1">
    <location>
        <begin position="405"/>
        <end position="417"/>
    </location>
</feature>
<keyword evidence="3" id="KW-1185">Reference proteome</keyword>
<sequence length="574" mass="63728">MAPTTRVGKMLYTIRLSWFISRYNRRRITDLGGRCPPEHLSPKEVVILEATDLYGGWGLAPETDDSDLPLCGFEYASAITGHSPDIPDEIDLDDPEVNAVTDPLECEDDGTSAFEENTHAAEELQDFGCDVEGTDGPGITGGIPEDPHDRSVLANEFRLCDAFIAGATRMDSGIAPSPLPRESSSQSVPCDVVLPTTSGELEEQMKSVSGDLFDGLPTGQSRNVPRKKALLNPTAPSCVPPDFNSVMEQKWNEILAEKGIKHTGTALIRECLRSYKTWRLGRLRECFPESEPLFDVSYGLADKWIRQQLKFANTPYELGNYTAACAETIEQVAMTLATSSAAAAASFPQASTPAKIPILQSEVTQGPAVITAQMRIQERCHEKSAKKADGTREKRSYKKLEERANSSTESTSAKPANSSRYMCPYCKLPLAYGKNAHVYTARAWRYGECPEAPPAGQRTKQARQQRVDEQEGMKERRERAANRLKELGMSPDDPASMADGRKKICTVSSKLWQSKDKGMSHSFIGRGICFCPFADDPKILKEYEADRKRRRQEQDKAKRARKKQKLEEAKMKNQ</sequence>
<organism evidence="2 3">
    <name type="scientific">Perkinsus olseni</name>
    <name type="common">Perkinsus atlanticus</name>
    <dbReference type="NCBI Taxonomy" id="32597"/>
    <lineage>
        <taxon>Eukaryota</taxon>
        <taxon>Sar</taxon>
        <taxon>Alveolata</taxon>
        <taxon>Perkinsozoa</taxon>
        <taxon>Perkinsea</taxon>
        <taxon>Perkinsida</taxon>
        <taxon>Perkinsidae</taxon>
        <taxon>Perkinsus</taxon>
    </lineage>
</organism>
<proteinExistence type="predicted"/>
<feature type="region of interest" description="Disordered" evidence="1">
    <location>
        <begin position="546"/>
        <end position="574"/>
    </location>
</feature>
<feature type="region of interest" description="Disordered" evidence="1">
    <location>
        <begin position="380"/>
        <end position="417"/>
    </location>
</feature>